<sequence length="383" mass="41100">MPTPGSTEQQPDRRIGLAVIGAGYWGPNLVRNAQQTAALRLHWLCDLDEQRSRKVLGEYSTVATTTSYEQVLADERVQAVAIATPAGAHHRLARAALEAGKHVLVEKPITTTVEEAADLVALAEERGLALMCDHTFCYTPVVRRIRELVHGGEIGDVQFFDSVRINLGLVQPDVDVLWDLAPHDLSILDFVLPPGVEPVGVSAQAADPIGAGRACVAYLTLRLSNGALAHCHVNWLSPTKVRTTLIGGSRRTLVWDDLNPQARLAVHDRGVDLTPPDELTDAIRHRALISYRVGDVVAPALVEQEALRNVMAEFAAAITEGRAPLTDGRAGLRVLRLLHAASRSLELGGATVPVDADGALGGPADDTALLTRQLPAQQKATAR</sequence>
<dbReference type="InterPro" id="IPR055170">
    <property type="entry name" value="GFO_IDH_MocA-like_dom"/>
</dbReference>
<name>E4NG06_KITSK</name>
<dbReference type="Proteomes" id="UP000007076">
    <property type="component" value="Chromosome"/>
</dbReference>
<feature type="domain" description="Gfo/Idh/MocA-like oxidoreductase N-terminal" evidence="1">
    <location>
        <begin position="16"/>
        <end position="134"/>
    </location>
</feature>
<dbReference type="Gene3D" id="3.40.50.720">
    <property type="entry name" value="NAD(P)-binding Rossmann-like Domain"/>
    <property type="match status" value="1"/>
</dbReference>
<dbReference type="STRING" id="452652.KSE_46550"/>
<feature type="domain" description="GFO/IDH/MocA-like oxidoreductase" evidence="2">
    <location>
        <begin position="142"/>
        <end position="250"/>
    </location>
</feature>
<dbReference type="Pfam" id="PF01408">
    <property type="entry name" value="GFO_IDH_MocA"/>
    <property type="match status" value="1"/>
</dbReference>
<dbReference type="PANTHER" id="PTHR43377">
    <property type="entry name" value="BILIVERDIN REDUCTASE A"/>
    <property type="match status" value="1"/>
</dbReference>
<dbReference type="EMBL" id="AP010968">
    <property type="protein sequence ID" value="BAJ30436.1"/>
    <property type="molecule type" value="Genomic_DNA"/>
</dbReference>
<protein>
    <submittedName>
        <fullName evidence="3">Putative oxidoreductase</fullName>
    </submittedName>
</protein>
<organism evidence="3 4">
    <name type="scientific">Kitasatospora setae (strain ATCC 33774 / DSM 43861 / JCM 3304 / KCC A-0304 / NBRC 14216 / KM-6054)</name>
    <name type="common">Streptomyces setae</name>
    <dbReference type="NCBI Taxonomy" id="452652"/>
    <lineage>
        <taxon>Bacteria</taxon>
        <taxon>Bacillati</taxon>
        <taxon>Actinomycetota</taxon>
        <taxon>Actinomycetes</taxon>
        <taxon>Kitasatosporales</taxon>
        <taxon>Streptomycetaceae</taxon>
        <taxon>Kitasatospora</taxon>
    </lineage>
</organism>
<dbReference type="SUPFAM" id="SSF55347">
    <property type="entry name" value="Glyceraldehyde-3-phosphate dehydrogenase-like, C-terminal domain"/>
    <property type="match status" value="1"/>
</dbReference>
<dbReference type="Gene3D" id="3.30.360.10">
    <property type="entry name" value="Dihydrodipicolinate Reductase, domain 2"/>
    <property type="match status" value="1"/>
</dbReference>
<dbReference type="PATRIC" id="fig|452652.3.peg.4645"/>
<gene>
    <name evidence="3" type="ordered locus">KSE_46550</name>
</gene>
<evidence type="ECO:0000259" key="1">
    <source>
        <dbReference type="Pfam" id="PF01408"/>
    </source>
</evidence>
<evidence type="ECO:0000313" key="3">
    <source>
        <dbReference type="EMBL" id="BAJ30436.1"/>
    </source>
</evidence>
<dbReference type="RefSeq" id="WP_014137735.1">
    <property type="nucleotide sequence ID" value="NC_016109.1"/>
</dbReference>
<dbReference type="GO" id="GO:0000166">
    <property type="term" value="F:nucleotide binding"/>
    <property type="evidence" value="ECO:0007669"/>
    <property type="project" value="InterPro"/>
</dbReference>
<evidence type="ECO:0000313" key="4">
    <source>
        <dbReference type="Proteomes" id="UP000007076"/>
    </source>
</evidence>
<reference evidence="3 4" key="1">
    <citation type="journal article" date="2010" name="DNA Res.">
        <title>Genome sequence of Kitasatospora setae NBRC 14216T: an evolutionary snapshot of the family Streptomycetaceae.</title>
        <authorList>
            <person name="Ichikawa N."/>
            <person name="Oguchi A."/>
            <person name="Ikeda H."/>
            <person name="Ishikawa J."/>
            <person name="Kitani S."/>
            <person name="Watanabe Y."/>
            <person name="Nakamura S."/>
            <person name="Katano Y."/>
            <person name="Kishi E."/>
            <person name="Sasagawa M."/>
            <person name="Ankai A."/>
            <person name="Fukui S."/>
            <person name="Hashimoto Y."/>
            <person name="Kamata S."/>
            <person name="Otoguro M."/>
            <person name="Tanikawa S."/>
            <person name="Nihira T."/>
            <person name="Horinouchi S."/>
            <person name="Ohnishi Y."/>
            <person name="Hayakawa M."/>
            <person name="Kuzuyama T."/>
            <person name="Arisawa A."/>
            <person name="Nomoto F."/>
            <person name="Miura H."/>
            <person name="Takahashi Y."/>
            <person name="Fujita N."/>
        </authorList>
    </citation>
    <scope>NUCLEOTIDE SEQUENCE [LARGE SCALE GENOMIC DNA]</scope>
    <source>
        <strain evidence="4">ATCC 33774 / DSM 43861 / JCM 3304 / KCC A-0304 / NBRC 14216 / KM-6054</strain>
    </source>
</reference>
<dbReference type="AlphaFoldDB" id="E4NG06"/>
<dbReference type="HOGENOM" id="CLU_023194_10_2_11"/>
<dbReference type="InterPro" id="IPR036291">
    <property type="entry name" value="NAD(P)-bd_dom_sf"/>
</dbReference>
<dbReference type="PANTHER" id="PTHR43377:SF6">
    <property type="entry name" value="GFO_IDH_MOCA-LIKE OXIDOREDUCTASE N-TERMINAL DOMAIN-CONTAINING PROTEIN"/>
    <property type="match status" value="1"/>
</dbReference>
<evidence type="ECO:0000259" key="2">
    <source>
        <dbReference type="Pfam" id="PF22725"/>
    </source>
</evidence>
<accession>E4NG06</accession>
<dbReference type="InterPro" id="IPR000683">
    <property type="entry name" value="Gfo/Idh/MocA-like_OxRdtase_N"/>
</dbReference>
<dbReference type="eggNOG" id="COG0673">
    <property type="taxonomic scope" value="Bacteria"/>
</dbReference>
<dbReference type="InterPro" id="IPR051450">
    <property type="entry name" value="Gfo/Idh/MocA_Oxidoreductases"/>
</dbReference>
<keyword evidence="4" id="KW-1185">Reference proteome</keyword>
<dbReference type="SUPFAM" id="SSF51735">
    <property type="entry name" value="NAD(P)-binding Rossmann-fold domains"/>
    <property type="match status" value="1"/>
</dbReference>
<dbReference type="Pfam" id="PF22725">
    <property type="entry name" value="GFO_IDH_MocA_C3"/>
    <property type="match status" value="1"/>
</dbReference>
<proteinExistence type="predicted"/>
<dbReference type="KEGG" id="ksk:KSE_46550"/>